<dbReference type="EMBL" id="JAIFRO010000005">
    <property type="protein sequence ID" value="MBX4336026.1"/>
    <property type="molecule type" value="Genomic_DNA"/>
</dbReference>
<dbReference type="EMBL" id="JAIFRO010000012">
    <property type="protein sequence ID" value="MBX4336564.1"/>
    <property type="molecule type" value="Genomic_DNA"/>
</dbReference>
<dbReference type="CDD" id="cd04496">
    <property type="entry name" value="SSB_OBF"/>
    <property type="match status" value="1"/>
</dbReference>
<accession>A0ABS7I4G7</accession>
<feature type="DNA-binding region" evidence="3">
    <location>
        <begin position="51"/>
        <end position="57"/>
    </location>
</feature>
<dbReference type="PIRSF" id="PIRSF002070">
    <property type="entry name" value="SSB"/>
    <property type="match status" value="1"/>
</dbReference>
<evidence type="ECO:0000313" key="10">
    <source>
        <dbReference type="Proteomes" id="UP000746918"/>
    </source>
</evidence>
<comment type="caution">
    <text evidence="3">Lacks conserved residue(s) required for the propagation of feature annotation.</text>
</comment>
<dbReference type="RefSeq" id="WP_220716900.1">
    <property type="nucleotide sequence ID" value="NZ_JAIFRO010000003.1"/>
</dbReference>
<dbReference type="EMBL" id="JAIFRO010000007">
    <property type="protein sequence ID" value="MBX4336379.1"/>
    <property type="molecule type" value="Genomic_DNA"/>
</dbReference>
<dbReference type="Proteomes" id="UP000746918">
    <property type="component" value="Unassembled WGS sequence"/>
</dbReference>
<protein>
    <recommendedName>
        <fullName evidence="3 4">Single-stranded DNA-binding protein</fullName>
        <shortName evidence="3">SSB</shortName>
    </recommendedName>
</protein>
<evidence type="ECO:0000256" key="1">
    <source>
        <dbReference type="ARBA" id="ARBA00023125"/>
    </source>
</evidence>
<dbReference type="EMBL" id="JAIFRO010000003">
    <property type="protein sequence ID" value="MBX4335674.1"/>
    <property type="molecule type" value="Genomic_DNA"/>
</dbReference>
<reference evidence="6 10" key="1">
    <citation type="submission" date="2021-08" db="EMBL/GenBank/DDBJ databases">
        <title>Bartonella raoulti 094 sp. nov.</title>
        <authorList>
            <person name="Zgheib R."/>
            <person name="Hammoud A."/>
        </authorList>
    </citation>
    <scope>NUCLEOTIDE SEQUENCE [LARGE SCALE GENOMIC DNA]</scope>
    <source>
        <strain evidence="6 10">094</strain>
    </source>
</reference>
<dbReference type="InterPro" id="IPR011344">
    <property type="entry name" value="ssDNA-bd"/>
</dbReference>
<evidence type="ECO:0000313" key="9">
    <source>
        <dbReference type="EMBL" id="MBX4336564.1"/>
    </source>
</evidence>
<dbReference type="PANTHER" id="PTHR10302:SF27">
    <property type="entry name" value="SINGLE-STRANDED DNA-BINDING PROTEIN"/>
    <property type="match status" value="1"/>
</dbReference>
<dbReference type="HAMAP" id="MF_00984">
    <property type="entry name" value="SSB"/>
    <property type="match status" value="1"/>
</dbReference>
<organism evidence="6 10">
    <name type="scientific">Bartonella raoultii</name>
    <dbReference type="NCBI Taxonomy" id="1457020"/>
    <lineage>
        <taxon>Bacteria</taxon>
        <taxon>Pseudomonadati</taxon>
        <taxon>Pseudomonadota</taxon>
        <taxon>Alphaproteobacteria</taxon>
        <taxon>Hyphomicrobiales</taxon>
        <taxon>Bartonellaceae</taxon>
        <taxon>Bartonella</taxon>
    </lineage>
</organism>
<evidence type="ECO:0000256" key="3">
    <source>
        <dbReference type="HAMAP-Rule" id="MF_00984"/>
    </source>
</evidence>
<comment type="caution">
    <text evidence="6">The sequence shown here is derived from an EMBL/GenBank/DDBJ whole genome shotgun (WGS) entry which is preliminary data.</text>
</comment>
<dbReference type="SUPFAM" id="SSF50249">
    <property type="entry name" value="Nucleic acid-binding proteins"/>
    <property type="match status" value="1"/>
</dbReference>
<dbReference type="PANTHER" id="PTHR10302">
    <property type="entry name" value="SINGLE-STRANDED DNA-BINDING PROTEIN"/>
    <property type="match status" value="1"/>
</dbReference>
<dbReference type="PROSITE" id="PS50935">
    <property type="entry name" value="SSB"/>
    <property type="match status" value="1"/>
</dbReference>
<dbReference type="InterPro" id="IPR000424">
    <property type="entry name" value="Primosome_PriB/ssb"/>
</dbReference>
<keyword evidence="10" id="KW-1185">Reference proteome</keyword>
<gene>
    <name evidence="6" type="primary">ssb</name>
    <name evidence="5" type="ORF">K3248_03085</name>
    <name evidence="6" type="ORF">K3248_03535</name>
    <name evidence="7" type="ORF">K3248_05415</name>
    <name evidence="8" type="ORF">K3248_07230</name>
    <name evidence="9" type="ORF">K3248_08200</name>
</gene>
<evidence type="ECO:0000313" key="5">
    <source>
        <dbReference type="EMBL" id="MBX4335588.1"/>
    </source>
</evidence>
<dbReference type="InterPro" id="IPR012340">
    <property type="entry name" value="NA-bd_OB-fold"/>
</dbReference>
<proteinExistence type="inferred from homology"/>
<dbReference type="NCBIfam" id="TIGR00621">
    <property type="entry name" value="ssb"/>
    <property type="match status" value="1"/>
</dbReference>
<evidence type="ECO:0000313" key="7">
    <source>
        <dbReference type="EMBL" id="MBX4336026.1"/>
    </source>
</evidence>
<keyword evidence="2" id="KW-0233">DNA recombination</keyword>
<keyword evidence="1 3" id="KW-0238">DNA-binding</keyword>
<name>A0ABS7I4G7_9HYPH</name>
<dbReference type="Pfam" id="PF00436">
    <property type="entry name" value="SSB"/>
    <property type="match status" value="1"/>
</dbReference>
<dbReference type="GO" id="GO:0003677">
    <property type="term" value="F:DNA binding"/>
    <property type="evidence" value="ECO:0007669"/>
    <property type="project" value="UniProtKB-KW"/>
</dbReference>
<evidence type="ECO:0000313" key="6">
    <source>
        <dbReference type="EMBL" id="MBX4335674.1"/>
    </source>
</evidence>
<evidence type="ECO:0000256" key="2">
    <source>
        <dbReference type="ARBA" id="ARBA00023172"/>
    </source>
</evidence>
<dbReference type="EMBL" id="JAIFRO010000003">
    <property type="protein sequence ID" value="MBX4335588.1"/>
    <property type="molecule type" value="Genomic_DNA"/>
</dbReference>
<dbReference type="Gene3D" id="2.40.50.140">
    <property type="entry name" value="Nucleic acid-binding proteins"/>
    <property type="match status" value="1"/>
</dbReference>
<evidence type="ECO:0000313" key="8">
    <source>
        <dbReference type="EMBL" id="MBX4336379.1"/>
    </source>
</evidence>
<comment type="subunit">
    <text evidence="3">Homotetramer.</text>
</comment>
<sequence length="145" mass="16642">MLNKVILIGYIGSHPESKIMSTGSEMVSFRLATTESYTDKASNKKIDKIEWHSIVIFNSQLVKIALQYFHKGSKVYLEGQLQTRKWQDKNGVDRYITEVILPKYKGDLKLLDSKNDDNQEQSSSYERSIYRPLDMPTVANDGVSF</sequence>
<evidence type="ECO:0000256" key="4">
    <source>
        <dbReference type="PIRNR" id="PIRNR002070"/>
    </source>
</evidence>